<keyword evidence="11" id="KW-1185">Reference proteome</keyword>
<evidence type="ECO:0000256" key="6">
    <source>
        <dbReference type="SAM" id="MobiDB-lite"/>
    </source>
</evidence>
<gene>
    <name evidence="10" type="ORF">FSP39_003088</name>
</gene>
<accession>A0AA88XVK9</accession>
<dbReference type="SUPFAM" id="SSF52540">
    <property type="entry name" value="P-loop containing nucleoside triphosphate hydrolases"/>
    <property type="match status" value="1"/>
</dbReference>
<dbReference type="GO" id="GO:0005524">
    <property type="term" value="F:ATP binding"/>
    <property type="evidence" value="ECO:0007669"/>
    <property type="project" value="UniProtKB-KW"/>
</dbReference>
<dbReference type="AlphaFoldDB" id="A0AA88XVK9"/>
<reference evidence="10" key="1">
    <citation type="submission" date="2019-08" db="EMBL/GenBank/DDBJ databases">
        <title>The improved chromosome-level genome for the pearl oyster Pinctada fucata martensii using PacBio sequencing and Hi-C.</title>
        <authorList>
            <person name="Zheng Z."/>
        </authorList>
    </citation>
    <scope>NUCLEOTIDE SEQUENCE</scope>
    <source>
        <strain evidence="10">ZZ-2019</strain>
        <tissue evidence="10">Adductor muscle</tissue>
    </source>
</reference>
<feature type="region of interest" description="Disordered" evidence="6">
    <location>
        <begin position="694"/>
        <end position="719"/>
    </location>
</feature>
<dbReference type="GO" id="GO:0003723">
    <property type="term" value="F:RNA binding"/>
    <property type="evidence" value="ECO:0007669"/>
    <property type="project" value="InterPro"/>
</dbReference>
<feature type="region of interest" description="Disordered" evidence="6">
    <location>
        <begin position="485"/>
        <end position="505"/>
    </location>
</feature>
<proteinExistence type="inferred from homology"/>
<dbReference type="SUPFAM" id="SSF50249">
    <property type="entry name" value="Nucleic acid-binding proteins"/>
    <property type="match status" value="1"/>
</dbReference>
<protein>
    <submittedName>
        <fullName evidence="10">Uncharacterized protein</fullName>
    </submittedName>
</protein>
<dbReference type="GO" id="GO:0016787">
    <property type="term" value="F:hydrolase activity"/>
    <property type="evidence" value="ECO:0007669"/>
    <property type="project" value="UniProtKB-KW"/>
</dbReference>
<keyword evidence="2" id="KW-0547">Nucleotide-binding</keyword>
<evidence type="ECO:0000313" key="10">
    <source>
        <dbReference type="EMBL" id="KAK3089370.1"/>
    </source>
</evidence>
<feature type="domain" description="RNB" evidence="7">
    <location>
        <begin position="23"/>
        <end position="74"/>
    </location>
</feature>
<comment type="similarity">
    <text evidence="1">Belongs to the DNA2/NAM7 helicase family.</text>
</comment>
<dbReference type="GO" id="GO:0043139">
    <property type="term" value="F:5'-3' DNA helicase activity"/>
    <property type="evidence" value="ECO:0007669"/>
    <property type="project" value="TreeGrafter"/>
</dbReference>
<dbReference type="InterPro" id="IPR050534">
    <property type="entry name" value="Coronavir_polyprotein_1ab"/>
</dbReference>
<evidence type="ECO:0000256" key="4">
    <source>
        <dbReference type="ARBA" id="ARBA00022806"/>
    </source>
</evidence>
<dbReference type="GO" id="GO:0004540">
    <property type="term" value="F:RNA nuclease activity"/>
    <property type="evidence" value="ECO:0007669"/>
    <property type="project" value="InterPro"/>
</dbReference>
<dbReference type="InterPro" id="IPR001900">
    <property type="entry name" value="RNase_II/R"/>
</dbReference>
<feature type="domain" description="DNA2/NAM7 helicase helicase" evidence="8">
    <location>
        <begin position="599"/>
        <end position="872"/>
    </location>
</feature>
<feature type="compositionally biased region" description="Basic and acidic residues" evidence="6">
    <location>
        <begin position="485"/>
        <end position="504"/>
    </location>
</feature>
<evidence type="ECO:0000259" key="9">
    <source>
        <dbReference type="Pfam" id="PF13087"/>
    </source>
</evidence>
<comment type="caution">
    <text evidence="10">The sequence shown here is derived from an EMBL/GenBank/DDBJ whole genome shotgun (WGS) entry which is preliminary data.</text>
</comment>
<evidence type="ECO:0000259" key="8">
    <source>
        <dbReference type="Pfam" id="PF13086"/>
    </source>
</evidence>
<dbReference type="InterPro" id="IPR027417">
    <property type="entry name" value="P-loop_NTPase"/>
</dbReference>
<keyword evidence="3" id="KW-0378">Hydrolase</keyword>
<evidence type="ECO:0000259" key="7">
    <source>
        <dbReference type="Pfam" id="PF00773"/>
    </source>
</evidence>
<organism evidence="10 11">
    <name type="scientific">Pinctada imbricata</name>
    <name type="common">Atlantic pearl-oyster</name>
    <name type="synonym">Pinctada martensii</name>
    <dbReference type="NCBI Taxonomy" id="66713"/>
    <lineage>
        <taxon>Eukaryota</taxon>
        <taxon>Metazoa</taxon>
        <taxon>Spiralia</taxon>
        <taxon>Lophotrochozoa</taxon>
        <taxon>Mollusca</taxon>
        <taxon>Bivalvia</taxon>
        <taxon>Autobranchia</taxon>
        <taxon>Pteriomorphia</taxon>
        <taxon>Pterioida</taxon>
        <taxon>Pterioidea</taxon>
        <taxon>Pteriidae</taxon>
        <taxon>Pinctada</taxon>
    </lineage>
</organism>
<dbReference type="Proteomes" id="UP001186944">
    <property type="component" value="Unassembled WGS sequence"/>
</dbReference>
<keyword evidence="5" id="KW-0067">ATP-binding</keyword>
<evidence type="ECO:0000313" key="11">
    <source>
        <dbReference type="Proteomes" id="UP001186944"/>
    </source>
</evidence>
<sequence>MIGTDELHPLQCLALEEWKDFQENAEYRCHGHMKEPNREGFHFSLGMYPYVHFTSPIRRYTDLIVNRLVHVVLKGPVEICKYSTDEVQELCLHVTEVSRQARTYQNSCQTLLTGHRFLSKAYLINAFVKEFSESKIIFSYPTIKNVPSKYKEIPLSLLHTSSAASIKKSYDKNIMTLTWKRRIYHRNGTKSVMNNPYLGNFGLLKKVNPHIRSEFVQIMKWRDLLKASMEDNWERICEIMTEMEGREETEYMRIENKLVWTYVEECINTDFDVSSETPDGDLMHQCCHHSVSFDRGQIVSIQLSSVVDRGSLILSPQLINISQNSRLCLQHMQDPVQFLSRYSTVRTKSDKYNNVSEYLQIWLPILEMEFASRAVVEDSPTINAVPVHFYEKGGEFELRKWFCEERDIDFFMMPSTLILNGKEIKEEDEEAEEIENTDFICIKCDMPEGRTPGNSIRSDTLNQGDYIWVGHAQIRKVNIMKKERRIESEKSKESQNEESQENKKQWTKTYHIQFDLLEDGRLPLQMRQQSFEPKCCIELIQKSTSDKRIEAILKCLPDAIPLAKAIALGTKIQKLSEDHISAAEKINVNKPMGNLQRNNTRQREALEKALRKSFSLIHGPPGTGKTTTGIKLINVFHELNMALEVDGKQKQIIFCGQSNKSVDLVAKMFRRKFPASELRLARLYGTSIENQDYPVPGRHISESSSAKSSKPDPELSDISMHKLIRGSETELSEAIKGYDRKFKDHFKAQERKKENVKEILMCAQKQKKKKFFTEMCNKRSGKKVSILQDIRAYNKLITKATIKELQNFDVIFCTTSVATSPRCLQAVHGRVSQLIIDECGMCTETESMATIIATKPKQVVLIGDHKQLQPFVTCREAGDLGLEKSLFERYAKKSAFTFLNLQYRMHPEICKLPSRLFYENKLQTGNPDSSSKYQALSLWPKKDVPHIFIHVEGEEELMAVTTEKGNVKSCSNKAEVKQVMKLFRKLWEKENVNPNDINLMSQYNAQCSAIREALGKELAFYNSKMPTPIDVDKFVNSNVNTVVGSQGAEWDYVVFTTARSLPQYRIEPIPTRGWKTENLGFTTDEHQINVALTRAKKGLFIVGNKNLLICDNNWKELIGEYDKEGCVVNCDDFPLN</sequence>
<dbReference type="InterPro" id="IPR012340">
    <property type="entry name" value="NA-bd_OB-fold"/>
</dbReference>
<keyword evidence="4" id="KW-0347">Helicase</keyword>
<dbReference type="InterPro" id="IPR041679">
    <property type="entry name" value="DNA2/NAM7-like_C"/>
</dbReference>
<evidence type="ECO:0000256" key="5">
    <source>
        <dbReference type="ARBA" id="ARBA00022840"/>
    </source>
</evidence>
<dbReference type="Pfam" id="PF13086">
    <property type="entry name" value="AAA_11"/>
    <property type="match status" value="1"/>
</dbReference>
<dbReference type="PANTHER" id="PTHR43788">
    <property type="entry name" value="DNA2/NAM7 HELICASE FAMILY MEMBER"/>
    <property type="match status" value="1"/>
</dbReference>
<dbReference type="InterPro" id="IPR047187">
    <property type="entry name" value="SF1_C_Upf1"/>
</dbReference>
<dbReference type="Pfam" id="PF00773">
    <property type="entry name" value="RNB"/>
    <property type="match status" value="1"/>
</dbReference>
<dbReference type="Gene3D" id="3.40.50.300">
    <property type="entry name" value="P-loop containing nucleotide triphosphate hydrolases"/>
    <property type="match status" value="2"/>
</dbReference>
<dbReference type="InterPro" id="IPR041677">
    <property type="entry name" value="DNA2/NAM7_AAA_11"/>
</dbReference>
<evidence type="ECO:0000256" key="3">
    <source>
        <dbReference type="ARBA" id="ARBA00022801"/>
    </source>
</evidence>
<name>A0AA88XVK9_PINIB</name>
<dbReference type="CDD" id="cd18808">
    <property type="entry name" value="SF1_C_Upf1"/>
    <property type="match status" value="1"/>
</dbReference>
<feature type="domain" description="DNA2/NAM7 helicase-like C-terminal" evidence="9">
    <location>
        <begin position="882"/>
        <end position="1105"/>
    </location>
</feature>
<evidence type="ECO:0000256" key="2">
    <source>
        <dbReference type="ARBA" id="ARBA00022741"/>
    </source>
</evidence>
<dbReference type="PANTHER" id="PTHR43788:SF16">
    <property type="entry name" value="HELICASE WITH ZINC FINGER 2"/>
    <property type="match status" value="1"/>
</dbReference>
<evidence type="ECO:0000256" key="1">
    <source>
        <dbReference type="ARBA" id="ARBA00007913"/>
    </source>
</evidence>
<dbReference type="Pfam" id="PF13087">
    <property type="entry name" value="AAA_12"/>
    <property type="match status" value="1"/>
</dbReference>
<dbReference type="EMBL" id="VSWD01000010">
    <property type="protein sequence ID" value="KAK3089370.1"/>
    <property type="molecule type" value="Genomic_DNA"/>
</dbReference>